<dbReference type="SUPFAM" id="SSF48065">
    <property type="entry name" value="DBL homology domain (DH-domain)"/>
    <property type="match status" value="1"/>
</dbReference>
<dbReference type="PROSITE" id="PS50002">
    <property type="entry name" value="SH3"/>
    <property type="match status" value="1"/>
</dbReference>
<reference evidence="11" key="1">
    <citation type="submission" date="2025-08" db="UniProtKB">
        <authorList>
            <consortium name="RefSeq"/>
        </authorList>
    </citation>
    <scope>IDENTIFICATION</scope>
</reference>
<dbReference type="CDD" id="cd01224">
    <property type="entry name" value="PH_Collybistin_ASEF"/>
    <property type="match status" value="1"/>
</dbReference>
<evidence type="ECO:0000256" key="5">
    <source>
        <dbReference type="PROSITE-ProRule" id="PRU00192"/>
    </source>
</evidence>
<dbReference type="InterPro" id="IPR000219">
    <property type="entry name" value="DH_dom"/>
</dbReference>
<name>A0ABM1DX66_PRICU</name>
<evidence type="ECO:0000256" key="1">
    <source>
        <dbReference type="ARBA" id="ARBA00004496"/>
    </source>
</evidence>
<dbReference type="RefSeq" id="XP_014664537.1">
    <property type="nucleotide sequence ID" value="XM_014809051.1"/>
</dbReference>
<dbReference type="GeneID" id="106806906"/>
<dbReference type="InterPro" id="IPR011993">
    <property type="entry name" value="PH-like_dom_sf"/>
</dbReference>
<dbReference type="Gene3D" id="2.30.30.40">
    <property type="entry name" value="SH3 Domains"/>
    <property type="match status" value="1"/>
</dbReference>
<dbReference type="PROSITE" id="PS00741">
    <property type="entry name" value="DH_1"/>
    <property type="match status" value="1"/>
</dbReference>
<protein>
    <submittedName>
        <fullName evidence="11">Uncharacterized protein LOC106806906 isoform X1</fullName>
    </submittedName>
</protein>
<proteinExistence type="predicted"/>
<dbReference type="PANTHER" id="PTHR47544">
    <property type="entry name" value="RHO GUANINE NUCLEOTIDE EXCHANGE FACTOR 4"/>
    <property type="match status" value="1"/>
</dbReference>
<dbReference type="Gene3D" id="1.20.900.10">
    <property type="entry name" value="Dbl homology (DH) domain"/>
    <property type="match status" value="1"/>
</dbReference>
<gene>
    <name evidence="11" type="primary">LOC106806906</name>
</gene>
<feature type="region of interest" description="Disordered" evidence="6">
    <location>
        <begin position="642"/>
        <end position="661"/>
    </location>
</feature>
<dbReference type="SMART" id="SM00233">
    <property type="entry name" value="PH"/>
    <property type="match status" value="1"/>
</dbReference>
<evidence type="ECO:0000313" key="10">
    <source>
        <dbReference type="Proteomes" id="UP000695022"/>
    </source>
</evidence>
<organism evidence="10 11">
    <name type="scientific">Priapulus caudatus</name>
    <name type="common">Priapulid worm</name>
    <dbReference type="NCBI Taxonomy" id="37621"/>
    <lineage>
        <taxon>Eukaryota</taxon>
        <taxon>Metazoa</taxon>
        <taxon>Ecdysozoa</taxon>
        <taxon>Scalidophora</taxon>
        <taxon>Priapulida</taxon>
        <taxon>Priapulimorpha</taxon>
        <taxon>Priapulimorphida</taxon>
        <taxon>Priapulidae</taxon>
        <taxon>Priapulus</taxon>
    </lineage>
</organism>
<dbReference type="PANTHER" id="PTHR47544:SF3">
    <property type="entry name" value="RHO GUANINE NUCLEOTIDE EXCHANGE FACTOR 4 ISOFORM X1"/>
    <property type="match status" value="1"/>
</dbReference>
<dbReference type="Pfam" id="PF00018">
    <property type="entry name" value="SH3_1"/>
    <property type="match status" value="1"/>
</dbReference>
<feature type="domain" description="PH" evidence="8">
    <location>
        <begin position="1423"/>
        <end position="1528"/>
    </location>
</feature>
<dbReference type="SMART" id="SM00325">
    <property type="entry name" value="RhoGEF"/>
    <property type="match status" value="1"/>
</dbReference>
<dbReference type="Pfam" id="PF22697">
    <property type="entry name" value="SOS1_NGEF_PH"/>
    <property type="match status" value="1"/>
</dbReference>
<feature type="compositionally biased region" description="Low complexity" evidence="6">
    <location>
        <begin position="939"/>
        <end position="958"/>
    </location>
</feature>
<dbReference type="SMART" id="SM00326">
    <property type="entry name" value="SH3"/>
    <property type="match status" value="1"/>
</dbReference>
<evidence type="ECO:0000256" key="3">
    <source>
        <dbReference type="ARBA" id="ARBA00022490"/>
    </source>
</evidence>
<feature type="region of interest" description="Disordered" evidence="6">
    <location>
        <begin position="122"/>
        <end position="388"/>
    </location>
</feature>
<feature type="domain" description="SH3" evidence="7">
    <location>
        <begin position="1112"/>
        <end position="1171"/>
    </location>
</feature>
<feature type="compositionally biased region" description="Polar residues" evidence="6">
    <location>
        <begin position="981"/>
        <end position="991"/>
    </location>
</feature>
<dbReference type="Proteomes" id="UP000695022">
    <property type="component" value="Unplaced"/>
</dbReference>
<evidence type="ECO:0000259" key="9">
    <source>
        <dbReference type="PROSITE" id="PS50010"/>
    </source>
</evidence>
<dbReference type="CDD" id="cd00160">
    <property type="entry name" value="RhoGEF"/>
    <property type="match status" value="1"/>
</dbReference>
<feature type="domain" description="DH" evidence="9">
    <location>
        <begin position="1208"/>
        <end position="1392"/>
    </location>
</feature>
<evidence type="ECO:0000256" key="2">
    <source>
        <dbReference type="ARBA" id="ARBA00022443"/>
    </source>
</evidence>
<feature type="region of interest" description="Disordered" evidence="6">
    <location>
        <begin position="908"/>
        <end position="991"/>
    </location>
</feature>
<evidence type="ECO:0000259" key="8">
    <source>
        <dbReference type="PROSITE" id="PS50003"/>
    </source>
</evidence>
<feature type="region of interest" description="Disordered" evidence="6">
    <location>
        <begin position="47"/>
        <end position="86"/>
    </location>
</feature>
<accession>A0ABM1DX66</accession>
<feature type="compositionally biased region" description="Low complexity" evidence="6">
    <location>
        <begin position="55"/>
        <end position="67"/>
    </location>
</feature>
<dbReference type="CDD" id="cd11828">
    <property type="entry name" value="SH3_ARHGEF9_like"/>
    <property type="match status" value="1"/>
</dbReference>
<keyword evidence="2 5" id="KW-0728">SH3 domain</keyword>
<feature type="compositionally biased region" description="Basic and acidic residues" evidence="6">
    <location>
        <begin position="783"/>
        <end position="798"/>
    </location>
</feature>
<dbReference type="SUPFAM" id="SSF50044">
    <property type="entry name" value="SH3-domain"/>
    <property type="match status" value="1"/>
</dbReference>
<evidence type="ECO:0000256" key="4">
    <source>
        <dbReference type="ARBA" id="ARBA00022658"/>
    </source>
</evidence>
<dbReference type="InterPro" id="IPR001452">
    <property type="entry name" value="SH3_domain"/>
</dbReference>
<keyword evidence="3" id="KW-0963">Cytoplasm</keyword>
<dbReference type="InterPro" id="IPR001331">
    <property type="entry name" value="GDS_CDC24_CS"/>
</dbReference>
<evidence type="ECO:0000256" key="6">
    <source>
        <dbReference type="SAM" id="MobiDB-lite"/>
    </source>
</evidence>
<dbReference type="Gene3D" id="2.30.29.30">
    <property type="entry name" value="Pleckstrin-homology domain (PH domain)/Phosphotyrosine-binding domain (PTB)"/>
    <property type="match status" value="1"/>
</dbReference>
<dbReference type="InterPro" id="IPR055251">
    <property type="entry name" value="SOS1_NGEF_PH"/>
</dbReference>
<dbReference type="Pfam" id="PF00621">
    <property type="entry name" value="RhoGEF"/>
    <property type="match status" value="1"/>
</dbReference>
<dbReference type="PROSITE" id="PS50010">
    <property type="entry name" value="DH_2"/>
    <property type="match status" value="1"/>
</dbReference>
<dbReference type="InterPro" id="IPR036028">
    <property type="entry name" value="SH3-like_dom_sf"/>
</dbReference>
<feature type="compositionally biased region" description="Polar residues" evidence="6">
    <location>
        <begin position="908"/>
        <end position="921"/>
    </location>
</feature>
<feature type="compositionally biased region" description="Basic residues" evidence="6">
    <location>
        <begin position="1571"/>
        <end position="1584"/>
    </location>
</feature>
<keyword evidence="4" id="KW-0344">Guanine-nucleotide releasing factor</keyword>
<dbReference type="SUPFAM" id="SSF50729">
    <property type="entry name" value="PH domain-like"/>
    <property type="match status" value="1"/>
</dbReference>
<sequence length="1584" mass="176538">MQACSANAPAFKAATPCHLRELSHSSEQQQHISGFASVRHRIRHLRRALSRHEPSSSSASSSPSTTTRGRNMQRGNGGDSSIIVGGGSGVRIRAIKAELFAKRSRSVDADRIIIVREVERRRGREATTTESRRSSVRKANSTAYHWRDRRETSATESNRSSGREATPVTGHRSSSGKEATTVTGHRRSSGREASTVTEHRRSSGRETTPVTGHRRSSGKEASTVTGHRRSSGREATTVTEHRRSSGKEASTVTEHHRSSGKEATPVTEHRSSSGKEASTVTEHRSSSGKEATTVTEHRRSSGKEASTVTEHRRSSGKEATPVTEHRRSSGKEASTVTGHRSSSGKEASTVTEHRSSSGREASASLGEHAAVAGESRTTARTRAESTDSCDSVFYRSRALTDGADRRPMASRCDDASAARMTQMRCDDASAARMTQTQCDDVSVAEMTQTRRDDASPARITQTRSDDASATGVTQPRCDAESRRRRRLSAPDQYVASSSSTRPPPAGADETLLRASQQHLEGFTATTLSEQHQLSATAGRDANAREDALAGEVAGGHHTTTGQRPEDSGEQVVVSTAVLSVQDKRVAASLSNRCRSASDKANTAWSIESTANRYNIEEQRADAVIHHDKTVRHHILDEAEDFPASVPTSENSKSAHKHANRKKRDVSWADEVILCAVQVTGDNKWETYLTPADHESIKMSAYKHINAARSTLMPRETVHTLLYNDHDEALSDCAPSVVRLRVPIDINEDRMLDRSDSGKSTDSGFADATRNLSTSDDESGETTARLDDGRSSSRVKGEPEIVIFTDESSPPTTTSRKMKIFQSLSNIPLWKKKTQNNPAMNDDSKLIPPPPMIVTTSSDEIFKPTLSKLTQQIHPNMQSNIKMCKSTTDIGKVDSLDPRALFKNASTGSLVDVSPNSSTNTLCGAEKPPRPHSPKPPKSPRCSRSVSNSSTESNTQSTSLRAKLTYVRDRVKLQRRPHVRNRPTSDTSNHDISQFRYLRGKYAQARSRRAYSDLGDHLSITQALNCHATAHKERATAARNVVLNHGSENTLNVHKSGAKTRHSLSTMDLKKEHLYRAHQAIRSSRATPGTECCKRHSVTATMDLPGDESEVGSKSIFAEALWDHVTMDPDELPFRVGEVIEVIDNEDSDWWWGVNGETEGWFPASFVRVRVNQEETMEDSLENLSQGSDDDDKLYRNSHGANRMSKDEVRAKVIEEIINTERDFVGLLKNLCHGFLHPAKQRPDMFSREMISIIFSNIEEIYKFQTQFMSDLERNVDLTRLHVSSIGGCFLRQRQGFEIYSEYCNNHPQTTVELCNLTQEKQYRHFFEGCRLMQNMINISLDGFLLTPVQRICKYPLQLAELLKHTRPDHPDYNDVKLALAAMLDVATLINECKRKKESLEKLAIWQLQVIDWQGPPLLDQSCLLIYSGEVTRVSSKWDKECNIFLFDHQMVICRKELLKKGTYTYKTRLGMNFSDIIDVDDGRDIQYNATVHNAWKVYSQSQDKWYLFYVKTPSEKKRWMAAFAEERESVRKEQEKGGSASREERDAAMVVASKELSLKTADVVRKTSNAGRRRPWRKFKLKGP</sequence>
<feature type="compositionally biased region" description="Basic and acidic residues" evidence="6">
    <location>
        <begin position="122"/>
        <end position="133"/>
    </location>
</feature>
<feature type="region of interest" description="Disordered" evidence="6">
    <location>
        <begin position="447"/>
        <end position="508"/>
    </location>
</feature>
<dbReference type="InterPro" id="IPR035899">
    <property type="entry name" value="DBL_dom_sf"/>
</dbReference>
<feature type="compositionally biased region" description="Polar residues" evidence="6">
    <location>
        <begin position="171"/>
        <end position="183"/>
    </location>
</feature>
<dbReference type="PROSITE" id="PS50003">
    <property type="entry name" value="PH_DOMAIN"/>
    <property type="match status" value="1"/>
</dbReference>
<comment type="subcellular location">
    <subcellularLocation>
        <location evidence="1">Cytoplasm</location>
    </subcellularLocation>
</comment>
<feature type="region of interest" description="Disordered" evidence="6">
    <location>
        <begin position="751"/>
        <end position="799"/>
    </location>
</feature>
<feature type="region of interest" description="Disordered" evidence="6">
    <location>
        <begin position="1564"/>
        <end position="1584"/>
    </location>
</feature>
<dbReference type="InterPro" id="IPR001849">
    <property type="entry name" value="PH_domain"/>
</dbReference>
<feature type="compositionally biased region" description="Polar residues" evidence="6">
    <location>
        <begin position="331"/>
        <end position="350"/>
    </location>
</feature>
<keyword evidence="10" id="KW-1185">Reference proteome</keyword>
<evidence type="ECO:0000313" key="11">
    <source>
        <dbReference type="RefSeq" id="XP_014664537.1"/>
    </source>
</evidence>
<evidence type="ECO:0000259" key="7">
    <source>
        <dbReference type="PROSITE" id="PS50002"/>
    </source>
</evidence>